<dbReference type="InterPro" id="IPR036930">
    <property type="entry name" value="WGR_dom_sf"/>
</dbReference>
<keyword evidence="2" id="KW-1185">Reference proteome</keyword>
<evidence type="ECO:0008006" key="3">
    <source>
        <dbReference type="Google" id="ProtNLM"/>
    </source>
</evidence>
<gene>
    <name evidence="1" type="ORF">EDC35_108146</name>
</gene>
<dbReference type="SUPFAM" id="SSF142921">
    <property type="entry name" value="WGR domain-like"/>
    <property type="match status" value="1"/>
</dbReference>
<dbReference type="RefSeq" id="WP_132978044.1">
    <property type="nucleotide sequence ID" value="NZ_SMAO01000008.1"/>
</dbReference>
<comment type="caution">
    <text evidence="1">The sequence shown here is derived from an EMBL/GenBank/DDBJ whole genome shotgun (WGS) entry which is preliminary data.</text>
</comment>
<organism evidence="1 2">
    <name type="scientific">Thiobaca trueperi</name>
    <dbReference type="NCBI Taxonomy" id="127458"/>
    <lineage>
        <taxon>Bacteria</taxon>
        <taxon>Pseudomonadati</taxon>
        <taxon>Pseudomonadota</taxon>
        <taxon>Gammaproteobacteria</taxon>
        <taxon>Chromatiales</taxon>
        <taxon>Chromatiaceae</taxon>
        <taxon>Thiobaca</taxon>
    </lineage>
</organism>
<evidence type="ECO:0000313" key="1">
    <source>
        <dbReference type="EMBL" id="TCT19539.1"/>
    </source>
</evidence>
<evidence type="ECO:0000313" key="2">
    <source>
        <dbReference type="Proteomes" id="UP000295717"/>
    </source>
</evidence>
<protein>
    <recommendedName>
        <fullName evidence="3">WGR domain-containing protein</fullName>
    </recommendedName>
</protein>
<dbReference type="Proteomes" id="UP000295717">
    <property type="component" value="Unassembled WGS sequence"/>
</dbReference>
<name>A0A4R3MZ05_9GAMM</name>
<proteinExistence type="predicted"/>
<sequence length="83" mass="9791">MYRWIQTEKARYYQAQLVEDLFGDWTLVSSWGSLDTRQGGVRKTGVPSYEAGIDRIRAIDRRRRLHGYRLVQGWPTQASSEWN</sequence>
<accession>A0A4R3MZ05</accession>
<dbReference type="EMBL" id="SMAO01000008">
    <property type="protein sequence ID" value="TCT19539.1"/>
    <property type="molecule type" value="Genomic_DNA"/>
</dbReference>
<dbReference type="OrthoDB" id="5801306at2"/>
<dbReference type="AlphaFoldDB" id="A0A4R3MZ05"/>
<reference evidence="1 2" key="1">
    <citation type="submission" date="2019-03" db="EMBL/GenBank/DDBJ databases">
        <title>Genomic Encyclopedia of Type Strains, Phase IV (KMG-IV): sequencing the most valuable type-strain genomes for metagenomic binning, comparative biology and taxonomic classification.</title>
        <authorList>
            <person name="Goeker M."/>
        </authorList>
    </citation>
    <scope>NUCLEOTIDE SEQUENCE [LARGE SCALE GENOMIC DNA]</scope>
    <source>
        <strain evidence="1 2">DSM 13587</strain>
    </source>
</reference>